<evidence type="ECO:0000313" key="2">
    <source>
        <dbReference type="RefSeq" id="XP_030978332.1"/>
    </source>
</evidence>
<gene>
    <name evidence="2" type="ORF">PgNI_09297</name>
</gene>
<dbReference type="InterPro" id="IPR036770">
    <property type="entry name" value="Ankyrin_rpt-contain_sf"/>
</dbReference>
<name>A0A6P8ATV1_PYRGI</name>
<reference evidence="2" key="2">
    <citation type="submission" date="2019-10" db="EMBL/GenBank/DDBJ databases">
        <authorList>
            <consortium name="NCBI Genome Project"/>
        </authorList>
    </citation>
    <scope>NUCLEOTIDE SEQUENCE</scope>
    <source>
        <strain evidence="2">NI907</strain>
    </source>
</reference>
<reference evidence="2" key="1">
    <citation type="journal article" date="2019" name="Mol. Biol. Evol.">
        <title>Blast fungal genomes show frequent chromosomal changes, gene gains and losses, and effector gene turnover.</title>
        <authorList>
            <person name="Gomez Luciano L.B."/>
            <person name="Jason Tsai I."/>
            <person name="Chuma I."/>
            <person name="Tosa Y."/>
            <person name="Chen Y.H."/>
            <person name="Li J.Y."/>
            <person name="Li M.Y."/>
            <person name="Jade Lu M.Y."/>
            <person name="Nakayashiki H."/>
            <person name="Li W.H."/>
        </authorList>
    </citation>
    <scope>NUCLEOTIDE SEQUENCE</scope>
    <source>
        <strain evidence="2">NI907</strain>
    </source>
</reference>
<proteinExistence type="predicted"/>
<evidence type="ECO:0000313" key="1">
    <source>
        <dbReference type="Proteomes" id="UP000515153"/>
    </source>
</evidence>
<organism evidence="1 2">
    <name type="scientific">Pyricularia grisea</name>
    <name type="common">Crabgrass-specific blast fungus</name>
    <name type="synonym">Magnaporthe grisea</name>
    <dbReference type="NCBI Taxonomy" id="148305"/>
    <lineage>
        <taxon>Eukaryota</taxon>
        <taxon>Fungi</taxon>
        <taxon>Dikarya</taxon>
        <taxon>Ascomycota</taxon>
        <taxon>Pezizomycotina</taxon>
        <taxon>Sordariomycetes</taxon>
        <taxon>Sordariomycetidae</taxon>
        <taxon>Magnaporthales</taxon>
        <taxon>Pyriculariaceae</taxon>
        <taxon>Pyricularia</taxon>
    </lineage>
</organism>
<sequence length="480" mass="54385">MHLPDPNAQALGPNLSPANSGLLTLPTEILLKITVLLGNSQNMLRLAQVHRDLYHNILHQAWEQDIKITEDCRSLMKNVKLGNIDGVTRAWAITQLNTKRPQWAWPFGQMNPLMVRKLLDLGCNVETSSQAFHHSRDDRWEKPSPLLQLLLFNQGISRLEEHPLGSCSRAWWVDRHVYSRDIALVDEWCREACQLAGVLWEIVQIMVDHGANVNAEANCLGSSYYGCCSPLSIAIISGMPAEVVSLLLCLGAGPIPNPRPATIFDLTTLLVYAGIWDRIDHNKSLTVPVSTTLLKCENPRPEPSGPKWSYFHELLQFIGHMRQVGQFSMADKASLALFIRIIDLEIAIMADDPVDKRLWLRGRDQPQRLTLLGSLVRIMRAHRKPHHLDVAMAYISILVRQKGVDPNGPRNGYDPESPLHFICAMSVKDEHIPTIVLFLKFFLRLPGVDVNRIDRRLFKKTSLHIACNRRNVCRKSLRHC</sequence>
<accession>A0A6P8ATV1</accession>
<reference evidence="2" key="3">
    <citation type="submission" date="2025-08" db="UniProtKB">
        <authorList>
            <consortium name="RefSeq"/>
        </authorList>
    </citation>
    <scope>IDENTIFICATION</scope>
    <source>
        <strain evidence="2">NI907</strain>
    </source>
</reference>
<dbReference type="RefSeq" id="XP_030978332.1">
    <property type="nucleotide sequence ID" value="XM_031129282.1"/>
</dbReference>
<dbReference type="GeneID" id="41964190"/>
<dbReference type="Proteomes" id="UP000515153">
    <property type="component" value="Unplaced"/>
</dbReference>
<dbReference type="Gene3D" id="1.25.40.20">
    <property type="entry name" value="Ankyrin repeat-containing domain"/>
    <property type="match status" value="1"/>
</dbReference>
<dbReference type="SUPFAM" id="SSF48403">
    <property type="entry name" value="Ankyrin repeat"/>
    <property type="match status" value="1"/>
</dbReference>
<dbReference type="KEGG" id="pgri:PgNI_09297"/>
<dbReference type="AlphaFoldDB" id="A0A6P8ATV1"/>
<protein>
    <submittedName>
        <fullName evidence="2">Uncharacterized protein</fullName>
    </submittedName>
</protein>
<keyword evidence="1" id="KW-1185">Reference proteome</keyword>